<accession>A0A940X5D4</accession>
<sequence>MKFKKVVYIRYFPLTKAIYTDLYFKELMENNIQVEYLDVTTLFYPDRVRTEAFEFAGTVKIVSYKQLYHYLKEQYNDNVLYISIMTFEGRVFRLFRLFTKFNLNLGVFARGVFPSNAEPGKRSKITRIIRAISFKRVTDFCANKITLLAKKLNVIKSYDYIFKAGEYGYFGLGIGNEIDYQKAKIIEVNTVDYDQFLIHRKLLPVNNEEYIVFLDQYLPFHPDASYFKIKTVEPEPYFKEVNGFFDRLELATGMKVIIAAHPKAERYKEFNPYNNRAIFFNQSNDLVKEASLVLTHASTAVCFPICYNKNFVLLVSDYLNQVLPQFLVVAQSLANSCGAAIIAMDSAEKIHIPELINLNKYNDFKYKYLTSKKNEDQLSKDIFIHFLKTGCQSPN</sequence>
<gene>
    <name evidence="1" type="ORF">J3495_06795</name>
</gene>
<comment type="caution">
    <text evidence="1">The sequence shown here is derived from an EMBL/GenBank/DDBJ whole genome shotgun (WGS) entry which is preliminary data.</text>
</comment>
<dbReference type="Proteomes" id="UP000675047">
    <property type="component" value="Unassembled WGS sequence"/>
</dbReference>
<reference evidence="1 2" key="1">
    <citation type="submission" date="2021-03" db="EMBL/GenBank/DDBJ databases">
        <title>Flavobacterium Flabelliformis Sp. Nov. And Flavobacterium Geliluteum Sp. Nov., Two Novel Multidrug Resistant Psychrophilic Species Isolated From Antarctica.</title>
        <authorList>
            <person name="Kralova S."/>
            <person name="Busse H.J."/>
            <person name="Bezdicek M."/>
            <person name="Nykrynova M."/>
            <person name="Kroupova E."/>
            <person name="Krsek D."/>
            <person name="Sedlacek I."/>
        </authorList>
    </citation>
    <scope>NUCLEOTIDE SEQUENCE [LARGE SCALE GENOMIC DNA]</scope>
    <source>
        <strain evidence="1 2">P7388</strain>
    </source>
</reference>
<keyword evidence="2" id="KW-1185">Reference proteome</keyword>
<name>A0A940X5D4_9FLAO</name>
<dbReference type="EMBL" id="JAGFBV010000008">
    <property type="protein sequence ID" value="MBP4137793.1"/>
    <property type="molecule type" value="Genomic_DNA"/>
</dbReference>
<organism evidence="1 2">
    <name type="scientific">Flavobacterium geliluteum</name>
    <dbReference type="NCBI Taxonomy" id="2816120"/>
    <lineage>
        <taxon>Bacteria</taxon>
        <taxon>Pseudomonadati</taxon>
        <taxon>Bacteroidota</taxon>
        <taxon>Flavobacteriia</taxon>
        <taxon>Flavobacteriales</taxon>
        <taxon>Flavobacteriaceae</taxon>
        <taxon>Flavobacterium</taxon>
    </lineage>
</organism>
<dbReference type="RefSeq" id="WP_210665800.1">
    <property type="nucleotide sequence ID" value="NZ_JAGFBV010000008.1"/>
</dbReference>
<protein>
    <submittedName>
        <fullName evidence="1">Uncharacterized protein</fullName>
    </submittedName>
</protein>
<evidence type="ECO:0000313" key="2">
    <source>
        <dbReference type="Proteomes" id="UP000675047"/>
    </source>
</evidence>
<proteinExistence type="predicted"/>
<dbReference type="AlphaFoldDB" id="A0A940X5D4"/>
<evidence type="ECO:0000313" key="1">
    <source>
        <dbReference type="EMBL" id="MBP4137793.1"/>
    </source>
</evidence>